<organism evidence="1 2">
    <name type="scientific">Ancylostoma duodenale</name>
    <dbReference type="NCBI Taxonomy" id="51022"/>
    <lineage>
        <taxon>Eukaryota</taxon>
        <taxon>Metazoa</taxon>
        <taxon>Ecdysozoa</taxon>
        <taxon>Nematoda</taxon>
        <taxon>Chromadorea</taxon>
        <taxon>Rhabditida</taxon>
        <taxon>Rhabditina</taxon>
        <taxon>Rhabditomorpha</taxon>
        <taxon>Strongyloidea</taxon>
        <taxon>Ancylostomatidae</taxon>
        <taxon>Ancylostomatinae</taxon>
        <taxon>Ancylostoma</taxon>
    </lineage>
</organism>
<accession>A0A0C2CSQ2</accession>
<evidence type="ECO:0000313" key="1">
    <source>
        <dbReference type="EMBL" id="KIH59848.1"/>
    </source>
</evidence>
<proteinExistence type="predicted"/>
<name>A0A0C2CSQ2_9BILA</name>
<reference evidence="1 2" key="1">
    <citation type="submission" date="2013-12" db="EMBL/GenBank/DDBJ databases">
        <title>Draft genome of the parsitic nematode Ancylostoma duodenale.</title>
        <authorList>
            <person name="Mitreva M."/>
        </authorList>
    </citation>
    <scope>NUCLEOTIDE SEQUENCE [LARGE SCALE GENOMIC DNA]</scope>
    <source>
        <strain evidence="1 2">Zhejiang</strain>
    </source>
</reference>
<keyword evidence="2" id="KW-1185">Reference proteome</keyword>
<dbReference type="AlphaFoldDB" id="A0A0C2CSQ2"/>
<gene>
    <name evidence="1" type="ORF">ANCDUO_09909</name>
</gene>
<dbReference type="Proteomes" id="UP000054047">
    <property type="component" value="Unassembled WGS sequence"/>
</dbReference>
<sequence>MKRGFSIQPFTGMPDGLLEVRMQKTSLNSTYTPKGYVLHSVERTQHRILEAARRGIYSDRRRLHRATEDFKGANLEKARL</sequence>
<protein>
    <submittedName>
        <fullName evidence="1">Uncharacterized protein</fullName>
    </submittedName>
</protein>
<dbReference type="EMBL" id="KN731562">
    <property type="protein sequence ID" value="KIH59848.1"/>
    <property type="molecule type" value="Genomic_DNA"/>
</dbReference>
<evidence type="ECO:0000313" key="2">
    <source>
        <dbReference type="Proteomes" id="UP000054047"/>
    </source>
</evidence>